<dbReference type="RefSeq" id="WP_177154837.1">
    <property type="nucleotide sequence ID" value="NZ_FNAD01000003.1"/>
</dbReference>
<organism evidence="11 12">
    <name type="scientific">Glycomyces harbinensis</name>
    <dbReference type="NCBI Taxonomy" id="58114"/>
    <lineage>
        <taxon>Bacteria</taxon>
        <taxon>Bacillati</taxon>
        <taxon>Actinomycetota</taxon>
        <taxon>Actinomycetes</taxon>
        <taxon>Glycomycetales</taxon>
        <taxon>Glycomycetaceae</taxon>
        <taxon>Glycomyces</taxon>
    </lineage>
</organism>
<dbReference type="EMBL" id="FNAD01000003">
    <property type="protein sequence ID" value="SDD38872.1"/>
    <property type="molecule type" value="Genomic_DNA"/>
</dbReference>
<dbReference type="SUPFAM" id="SSF56112">
    <property type="entry name" value="Protein kinase-like (PK-like)"/>
    <property type="match status" value="1"/>
</dbReference>
<evidence type="ECO:0000256" key="6">
    <source>
        <dbReference type="ARBA" id="ARBA00022840"/>
    </source>
</evidence>
<dbReference type="CDD" id="cd14014">
    <property type="entry name" value="STKc_PknB_like"/>
    <property type="match status" value="1"/>
</dbReference>
<dbReference type="SMART" id="SM00220">
    <property type="entry name" value="S_TKc"/>
    <property type="match status" value="1"/>
</dbReference>
<feature type="binding site" evidence="7">
    <location>
        <position position="43"/>
    </location>
    <ligand>
        <name>ATP</name>
        <dbReference type="ChEBI" id="CHEBI:30616"/>
    </ligand>
</feature>
<dbReference type="EC" id="2.7.11.1" evidence="2"/>
<keyword evidence="5 11" id="KW-0418">Kinase</keyword>
<dbReference type="InterPro" id="IPR008271">
    <property type="entry name" value="Ser/Thr_kinase_AS"/>
</dbReference>
<evidence type="ECO:0000256" key="2">
    <source>
        <dbReference type="ARBA" id="ARBA00012513"/>
    </source>
</evidence>
<evidence type="ECO:0000256" key="1">
    <source>
        <dbReference type="ARBA" id="ARBA00010886"/>
    </source>
</evidence>
<dbReference type="GO" id="GO:0005524">
    <property type="term" value="F:ATP binding"/>
    <property type="evidence" value="ECO:0007669"/>
    <property type="project" value="UniProtKB-UniRule"/>
</dbReference>
<evidence type="ECO:0000256" key="8">
    <source>
        <dbReference type="SAM" id="MobiDB-lite"/>
    </source>
</evidence>
<evidence type="ECO:0000256" key="4">
    <source>
        <dbReference type="ARBA" id="ARBA00022741"/>
    </source>
</evidence>
<sequence>MKPLSSNDPEQIGPYRTIAELGRGAMGRVLLGAGPDGRLVAVKMIREWLVEDEEFKARFREEVRKSRQVSGHYTAAVVKAGPEDPLPWLASEFLRGPTLGMAIEAGGPLPEPAVLRLAAGLASALESIHEAGVIHRDLKPGNILLEASGPRVIDFGIARAIEGSDLTRTGAVIGTPGFMSPEQVRSQPITAASDVFSLGSVLVLACTGDSPFAAASTLDIMNSVVRADPDLDGVPERVRAIAARCLVVDPADRPGPGELLELIGPVAPTSRPWPDAVTALADEQERELMRLLDNAGEDRTLVDNGPTMVTDPNRPTWAAPPAAPRSDPPRKPASDRPRGKPTPPDPPRRKPASPPKPGPEINVPPVAPPGSGDQSQVRTGAGAAAFFICIAVIGALLWYANRDDDEDSGTLSDSHAAYVQDCQDAGYTESECESSWSNDPSSTWDGEFFAEEEDDAYYEDEEFAETTASGPSESEVYKQECQDAGYSQSECDTSWINDPSYTWTGVLYDENGSTGLTQRDQYVLDCQADGYSLEDCEYSWIHDPSYTWTGEIYY</sequence>
<dbReference type="AlphaFoldDB" id="A0A1G6UBU8"/>
<dbReference type="InterPro" id="IPR011009">
    <property type="entry name" value="Kinase-like_dom_sf"/>
</dbReference>
<dbReference type="Gene3D" id="3.30.200.20">
    <property type="entry name" value="Phosphorylase Kinase, domain 1"/>
    <property type="match status" value="1"/>
</dbReference>
<dbReference type="InterPro" id="IPR017441">
    <property type="entry name" value="Protein_kinase_ATP_BS"/>
</dbReference>
<comment type="similarity">
    <text evidence="1">Belongs to the protein kinase superfamily. NEK Ser/Thr protein kinase family. NIMA subfamily.</text>
</comment>
<evidence type="ECO:0000256" key="7">
    <source>
        <dbReference type="PROSITE-ProRule" id="PRU10141"/>
    </source>
</evidence>
<name>A0A1G6UBU8_9ACTN</name>
<dbReference type="STRING" id="58114.SAMN05216270_103420"/>
<feature type="compositionally biased region" description="Basic and acidic residues" evidence="8">
    <location>
        <begin position="327"/>
        <end position="338"/>
    </location>
</feature>
<dbReference type="PROSITE" id="PS00108">
    <property type="entry name" value="PROTEIN_KINASE_ST"/>
    <property type="match status" value="1"/>
</dbReference>
<gene>
    <name evidence="11" type="ORF">SAMN05216270_103420</name>
</gene>
<dbReference type="PANTHER" id="PTHR43671">
    <property type="entry name" value="SERINE/THREONINE-PROTEIN KINASE NEK"/>
    <property type="match status" value="1"/>
</dbReference>
<keyword evidence="4 7" id="KW-0547">Nucleotide-binding</keyword>
<evidence type="ECO:0000256" key="9">
    <source>
        <dbReference type="SAM" id="Phobius"/>
    </source>
</evidence>
<dbReference type="GO" id="GO:0004674">
    <property type="term" value="F:protein serine/threonine kinase activity"/>
    <property type="evidence" value="ECO:0007669"/>
    <property type="project" value="UniProtKB-KW"/>
</dbReference>
<evidence type="ECO:0000256" key="5">
    <source>
        <dbReference type="ARBA" id="ARBA00022777"/>
    </source>
</evidence>
<proteinExistence type="inferred from homology"/>
<evidence type="ECO:0000259" key="10">
    <source>
        <dbReference type="PROSITE" id="PS50011"/>
    </source>
</evidence>
<feature type="domain" description="Protein kinase" evidence="10">
    <location>
        <begin position="15"/>
        <end position="274"/>
    </location>
</feature>
<evidence type="ECO:0000313" key="12">
    <source>
        <dbReference type="Proteomes" id="UP000198949"/>
    </source>
</evidence>
<dbReference type="PANTHER" id="PTHR43671:SF13">
    <property type="entry name" value="SERINE_THREONINE-PROTEIN KINASE NEK2"/>
    <property type="match status" value="1"/>
</dbReference>
<dbReference type="PROSITE" id="PS00107">
    <property type="entry name" value="PROTEIN_KINASE_ATP"/>
    <property type="match status" value="1"/>
</dbReference>
<keyword evidence="9" id="KW-1133">Transmembrane helix</keyword>
<dbReference type="Proteomes" id="UP000198949">
    <property type="component" value="Unassembled WGS sequence"/>
</dbReference>
<dbReference type="InterPro" id="IPR050660">
    <property type="entry name" value="NEK_Ser/Thr_kinase"/>
</dbReference>
<keyword evidence="3" id="KW-0808">Transferase</keyword>
<evidence type="ECO:0000256" key="3">
    <source>
        <dbReference type="ARBA" id="ARBA00022679"/>
    </source>
</evidence>
<feature type="transmembrane region" description="Helical" evidence="9">
    <location>
        <begin position="381"/>
        <end position="400"/>
    </location>
</feature>
<feature type="region of interest" description="Disordered" evidence="8">
    <location>
        <begin position="294"/>
        <end position="377"/>
    </location>
</feature>
<keyword evidence="9" id="KW-0472">Membrane</keyword>
<keyword evidence="11" id="KW-0723">Serine/threonine-protein kinase</keyword>
<dbReference type="PROSITE" id="PS50011">
    <property type="entry name" value="PROTEIN_KINASE_DOM"/>
    <property type="match status" value="1"/>
</dbReference>
<evidence type="ECO:0000313" key="11">
    <source>
        <dbReference type="EMBL" id="SDD38872.1"/>
    </source>
</evidence>
<dbReference type="Gene3D" id="1.10.510.10">
    <property type="entry name" value="Transferase(Phosphotransferase) domain 1"/>
    <property type="match status" value="1"/>
</dbReference>
<keyword evidence="9" id="KW-0812">Transmembrane</keyword>
<keyword evidence="12" id="KW-1185">Reference proteome</keyword>
<keyword evidence="6 7" id="KW-0067">ATP-binding</keyword>
<protein>
    <recommendedName>
        <fullName evidence="2">non-specific serine/threonine protein kinase</fullName>
        <ecNumber evidence="2">2.7.11.1</ecNumber>
    </recommendedName>
</protein>
<dbReference type="Pfam" id="PF00069">
    <property type="entry name" value="Pkinase"/>
    <property type="match status" value="1"/>
</dbReference>
<reference evidence="12" key="1">
    <citation type="submission" date="2016-10" db="EMBL/GenBank/DDBJ databases">
        <authorList>
            <person name="Varghese N."/>
            <person name="Submissions S."/>
        </authorList>
    </citation>
    <scope>NUCLEOTIDE SEQUENCE [LARGE SCALE GENOMIC DNA]</scope>
    <source>
        <strain evidence="12">CGMCC 4.3516</strain>
    </source>
</reference>
<dbReference type="InterPro" id="IPR000719">
    <property type="entry name" value="Prot_kinase_dom"/>
</dbReference>
<accession>A0A1G6UBU8</accession>